<dbReference type="InterPro" id="IPR016179">
    <property type="entry name" value="Insulin-like"/>
</dbReference>
<dbReference type="SUPFAM" id="SSF56994">
    <property type="entry name" value="Insulin-like"/>
    <property type="match status" value="1"/>
</dbReference>
<proteinExistence type="evidence at transcript level"/>
<dbReference type="GO" id="GO:0005179">
    <property type="term" value="F:hormone activity"/>
    <property type="evidence" value="ECO:0007669"/>
    <property type="project" value="UniProtKB-KW"/>
</dbReference>
<evidence type="ECO:0000313" key="3">
    <source>
        <dbReference type="EMBL" id="AQS80516.1"/>
    </source>
</evidence>
<sequence length="169" mass="18766">MTEVTPVVIAMLCMLGQVTGLRNSCGVDSRPHVKGICGDALLRARENLCFILYTEYPEHFGRSMNKRSVTDIDQYPVHAFANMNLPARDAEKERSGTPATAENVRKLYVSLFPKVQTLLPEMDRSLLPQAPGSQQAKRGGELAQNVQKRGMVCDCCFNQCLPSVLARYC</sequence>
<accession>A0A1S6JQ28</accession>
<keyword evidence="1" id="KW-0732">Signal</keyword>
<protein>
    <submittedName>
        <fullName evidence="3">Insulin-like 1A</fullName>
    </submittedName>
</protein>
<dbReference type="Pfam" id="PF00049">
    <property type="entry name" value="Insulin"/>
    <property type="match status" value="1"/>
</dbReference>
<dbReference type="SMART" id="SM00078">
    <property type="entry name" value="IlGF"/>
    <property type="match status" value="1"/>
</dbReference>
<name>A0A1S6JQ28_9CAEN</name>
<dbReference type="Gene3D" id="1.10.100.10">
    <property type="entry name" value="Insulin-like"/>
    <property type="match status" value="1"/>
</dbReference>
<evidence type="ECO:0000259" key="2">
    <source>
        <dbReference type="SMART" id="SM00078"/>
    </source>
</evidence>
<dbReference type="EMBL" id="KY287985">
    <property type="protein sequence ID" value="AQS80516.1"/>
    <property type="molecule type" value="mRNA"/>
</dbReference>
<dbReference type="PIRSF" id="PIRSF018431">
    <property type="entry name" value="Molluscan_insulin_rel_peptide"/>
    <property type="match status" value="1"/>
</dbReference>
<feature type="signal peptide" evidence="1">
    <location>
        <begin position="1"/>
        <end position="20"/>
    </location>
</feature>
<feature type="chain" id="PRO_5013204371" evidence="1">
    <location>
        <begin position="21"/>
        <end position="169"/>
    </location>
</feature>
<dbReference type="InterPro" id="IPR036438">
    <property type="entry name" value="Insulin-like_sf"/>
</dbReference>
<dbReference type="AlphaFoldDB" id="A0A1S6JQ28"/>
<feature type="domain" description="Insulin-like" evidence="2">
    <location>
        <begin position="34"/>
        <end position="169"/>
    </location>
</feature>
<reference evidence="3" key="1">
    <citation type="journal article" date="2017" name="Peptides">
        <title>Neuropeptides encoded within a neural transcriptome of the giant triton snail Charonia tritonis, a Crown-of-Thorns Starfish predator.</title>
        <authorList>
            <person name="Bose U."/>
            <person name="Suwansa-Ard S."/>
            <person name="Maikaeo L."/>
            <person name="Motti C.A."/>
            <person name="Hall M.R."/>
            <person name="Cummins S.F."/>
        </authorList>
    </citation>
    <scope>NUCLEOTIDE SEQUENCE</scope>
    <source>
        <tissue evidence="3">Nervous tissue</tissue>
    </source>
</reference>
<organism evidence="3">
    <name type="scientific">Charonia tritonis</name>
    <name type="common">giant triton snail</name>
    <dbReference type="NCBI Taxonomy" id="1960912"/>
    <lineage>
        <taxon>Eukaryota</taxon>
        <taxon>Metazoa</taxon>
        <taxon>Spiralia</taxon>
        <taxon>Lophotrochozoa</taxon>
        <taxon>Mollusca</taxon>
        <taxon>Gastropoda</taxon>
        <taxon>Caenogastropoda</taxon>
        <taxon>Littorinimorpha</taxon>
        <taxon>Tonnoidea</taxon>
        <taxon>Ranellidae</taxon>
        <taxon>Charonia</taxon>
    </lineage>
</organism>
<evidence type="ECO:0000256" key="1">
    <source>
        <dbReference type="SAM" id="SignalP"/>
    </source>
</evidence>
<dbReference type="GO" id="GO:0005576">
    <property type="term" value="C:extracellular region"/>
    <property type="evidence" value="ECO:0007669"/>
    <property type="project" value="InterPro"/>
</dbReference>